<keyword evidence="1" id="KW-0472">Membrane</keyword>
<keyword evidence="1" id="KW-1133">Transmembrane helix</keyword>
<evidence type="ECO:0000256" key="1">
    <source>
        <dbReference type="SAM" id="Phobius"/>
    </source>
</evidence>
<keyword evidence="1 2" id="KW-0812">Transmembrane</keyword>
<evidence type="ECO:0000313" key="2">
    <source>
        <dbReference type="EMBL" id="GAL25306.1"/>
    </source>
</evidence>
<comment type="caution">
    <text evidence="2">The sequence shown here is derived from an EMBL/GenBank/DDBJ whole genome shotgun (WGS) entry which is preliminary data.</text>
</comment>
<organism evidence="2 3">
    <name type="scientific">Vibrio variabilis</name>
    <dbReference type="NCBI Taxonomy" id="990271"/>
    <lineage>
        <taxon>Bacteria</taxon>
        <taxon>Pseudomonadati</taxon>
        <taxon>Pseudomonadota</taxon>
        <taxon>Gammaproteobacteria</taxon>
        <taxon>Vibrionales</taxon>
        <taxon>Vibrionaceae</taxon>
        <taxon>Vibrio</taxon>
    </lineage>
</organism>
<keyword evidence="2" id="KW-0449">Lipoprotein</keyword>
<keyword evidence="3" id="KW-1185">Reference proteome</keyword>
<proteinExistence type="predicted"/>
<evidence type="ECO:0000313" key="3">
    <source>
        <dbReference type="Proteomes" id="UP000029223"/>
    </source>
</evidence>
<sequence>MSLSFFIGKRFSKAKQRNKMVSFISMSSIVGIAVGVAVIVIGLSA</sequence>
<gene>
    <name evidence="2" type="ORF">JCM19239_6226</name>
</gene>
<reference evidence="3" key="2">
    <citation type="submission" date="2014-09" db="EMBL/GenBank/DDBJ databases">
        <authorList>
            <consortium name="NBRP consortium"/>
            <person name="Sawabe T."/>
            <person name="Meirelles P."/>
            <person name="Nakanishi M."/>
            <person name="Sayaka M."/>
            <person name="Hattori M."/>
            <person name="Ohkuma M."/>
        </authorList>
    </citation>
    <scope>NUCLEOTIDE SEQUENCE [LARGE SCALE GENOMIC DNA]</scope>
    <source>
        <strain evidence="3">JCM 19239</strain>
    </source>
</reference>
<feature type="transmembrane region" description="Helical" evidence="1">
    <location>
        <begin position="21"/>
        <end position="43"/>
    </location>
</feature>
<reference evidence="3" key="1">
    <citation type="submission" date="2014-09" db="EMBL/GenBank/DDBJ databases">
        <title>Vibrio variabilis JCM 19239. (C206) whole genome shotgun sequence.</title>
        <authorList>
            <person name="Sawabe T."/>
            <person name="Meirelles P."/>
            <person name="Nakanishi M."/>
            <person name="Sayaka M."/>
            <person name="Hattori M."/>
            <person name="Ohkuma M."/>
        </authorList>
    </citation>
    <scope>NUCLEOTIDE SEQUENCE [LARGE SCALE GENOMIC DNA]</scope>
    <source>
        <strain evidence="3">JCM 19239</strain>
    </source>
</reference>
<dbReference type="Proteomes" id="UP000029223">
    <property type="component" value="Unassembled WGS sequence"/>
</dbReference>
<name>A0ABQ0J986_9VIBR</name>
<protein>
    <submittedName>
        <fullName evidence="2">Lipoprotein releasing system transmembrane protein LolE</fullName>
    </submittedName>
</protein>
<dbReference type="EMBL" id="BBMS01000009">
    <property type="protein sequence ID" value="GAL25306.1"/>
    <property type="molecule type" value="Genomic_DNA"/>
</dbReference>
<accession>A0ABQ0J986</accession>